<evidence type="ECO:0000313" key="1">
    <source>
        <dbReference type="EMBL" id="EHQ26542.1"/>
    </source>
</evidence>
<accession>H1YIH6</accession>
<protein>
    <submittedName>
        <fullName evidence="1">Uncharacterized protein</fullName>
    </submittedName>
</protein>
<gene>
    <name evidence="1" type="ORF">Mucpa_2419</name>
</gene>
<name>H1YIH6_9SPHI</name>
<dbReference type="EMBL" id="CM001403">
    <property type="protein sequence ID" value="EHQ26542.1"/>
    <property type="molecule type" value="Genomic_DNA"/>
</dbReference>
<dbReference type="STRING" id="714943.Mucpa_2419"/>
<dbReference type="Proteomes" id="UP000002774">
    <property type="component" value="Chromosome"/>
</dbReference>
<evidence type="ECO:0000313" key="2">
    <source>
        <dbReference type="Proteomes" id="UP000002774"/>
    </source>
</evidence>
<reference evidence="1" key="1">
    <citation type="submission" date="2011-09" db="EMBL/GenBank/DDBJ databases">
        <title>The permanent draft genome of Mucilaginibacter paludis DSM 18603.</title>
        <authorList>
            <consortium name="US DOE Joint Genome Institute (JGI-PGF)"/>
            <person name="Lucas S."/>
            <person name="Han J."/>
            <person name="Lapidus A."/>
            <person name="Bruce D."/>
            <person name="Goodwin L."/>
            <person name="Pitluck S."/>
            <person name="Peters L."/>
            <person name="Kyrpides N."/>
            <person name="Mavromatis K."/>
            <person name="Ivanova N."/>
            <person name="Mikhailova N."/>
            <person name="Held B."/>
            <person name="Detter J.C."/>
            <person name="Tapia R."/>
            <person name="Han C."/>
            <person name="Land M."/>
            <person name="Hauser L."/>
            <person name="Markowitz V."/>
            <person name="Cheng J.-F."/>
            <person name="Hugenholtz P."/>
            <person name="Woyke T."/>
            <person name="Wu D."/>
            <person name="Tindall B."/>
            <person name="Brambilla E."/>
            <person name="Klenk H.-P."/>
            <person name="Eisen J.A."/>
        </authorList>
    </citation>
    <scope>NUCLEOTIDE SEQUENCE [LARGE SCALE GENOMIC DNA]</scope>
    <source>
        <strain evidence="1">DSM 18603</strain>
    </source>
</reference>
<organism evidence="1 2">
    <name type="scientific">Mucilaginibacter paludis DSM 18603</name>
    <dbReference type="NCBI Taxonomy" id="714943"/>
    <lineage>
        <taxon>Bacteria</taxon>
        <taxon>Pseudomonadati</taxon>
        <taxon>Bacteroidota</taxon>
        <taxon>Sphingobacteriia</taxon>
        <taxon>Sphingobacteriales</taxon>
        <taxon>Sphingobacteriaceae</taxon>
        <taxon>Mucilaginibacter</taxon>
    </lineage>
</organism>
<keyword evidence="2" id="KW-1185">Reference proteome</keyword>
<sequence>MVYNQNCKAETLTLLPADNQLSMVYIGALATQQ</sequence>
<dbReference type="HOGENOM" id="CLU_3382756_0_0_10"/>
<proteinExistence type="predicted"/>
<dbReference type="AlphaFoldDB" id="H1YIH6"/>